<feature type="compositionally biased region" description="Polar residues" evidence="2">
    <location>
        <begin position="51"/>
        <end position="69"/>
    </location>
</feature>
<accession>A0A8J2P146</accession>
<feature type="region of interest" description="Disordered" evidence="2">
    <location>
        <begin position="1113"/>
        <end position="1204"/>
    </location>
</feature>
<comment type="caution">
    <text evidence="3">The sequence shown here is derived from an EMBL/GenBank/DDBJ whole genome shotgun (WGS) entry which is preliminary data.</text>
</comment>
<evidence type="ECO:0000256" key="2">
    <source>
        <dbReference type="SAM" id="MobiDB-lite"/>
    </source>
</evidence>
<feature type="compositionally biased region" description="Low complexity" evidence="2">
    <location>
        <begin position="1"/>
        <end position="11"/>
    </location>
</feature>
<feature type="region of interest" description="Disordered" evidence="2">
    <location>
        <begin position="1"/>
        <end position="91"/>
    </location>
</feature>
<proteinExistence type="predicted"/>
<name>A0A8J2P146_9HEXA</name>
<feature type="compositionally biased region" description="Basic and acidic residues" evidence="2">
    <location>
        <begin position="1113"/>
        <end position="1129"/>
    </location>
</feature>
<keyword evidence="1" id="KW-0175">Coiled coil</keyword>
<feature type="region of interest" description="Disordered" evidence="2">
    <location>
        <begin position="203"/>
        <end position="243"/>
    </location>
</feature>
<dbReference type="EMBL" id="CAJVCH010156694">
    <property type="protein sequence ID" value="CAG7728000.1"/>
    <property type="molecule type" value="Genomic_DNA"/>
</dbReference>
<reference evidence="3" key="1">
    <citation type="submission" date="2021-06" db="EMBL/GenBank/DDBJ databases">
        <authorList>
            <person name="Hodson N. C."/>
            <person name="Mongue J. A."/>
            <person name="Jaron S. K."/>
        </authorList>
    </citation>
    <scope>NUCLEOTIDE SEQUENCE</scope>
</reference>
<sequence length="1344" mass="153708">MNRSRFPNQTRQPPPQPQPTPRFPPQRFSAQFSGTATGSSDSGRGSLGAGINSQATLRIPQSNQNQQEQRPPVAESQVLDDFDFDWGDDDDDFDMVMASQAVEAATSGNPQSYGVSPSRRDMTLENIRLELAFKESNGEDVRSEDFMQDGVLGGNISHRNNPNMLKESERIAELERINKELTSENYSCKGEVTNLRRLLNKNSQERQRDLINRQARDEENRKKETETKQKEKQELESTKTSLRFTEKELRAQTERCEALKKQLQRLQAMQNAVQSSSPVKGGSLNQTMNSSRVMNTTSLSSLGFPSMSAFSARITPSAASAPQPQVVLPPSPKKQLIHAEVQTGAPSLDLEIAELEKECREAYELQQKLISDCIEQVSAATTRELRRMLPRIKEMAAGAENKLVKGLNLQGYRYEMFFPDNLKVAEFIMDDMAQKSRCDRMHLASTKVKIKFPSQLKDWEETIGFDEGLQALLFAQKDIWGALCFVLDDLHRRIEFMRRMGNRNSLYRTNNCVHFFKILVWGTNLWSNFFPMLWAANTDPRREFFQEIRKWSACILWVGNRNFEVEDVQVELRNLVLKSLTQVAHKGLLHYTAANYLRLFNVISNTLNTPAHSSLENVVDCLEVAQALNRKKFLMYICRKQNDGTCLARQFALHAIQFFEDEKSLNKRFRLYKAYVNFLVSIGEWCVVHSNGECGEAVQADDPDFFITSPVFNPPNSSASQASSRSGNNLQESVHQNLDISGAPQGNLFDATINSMYLSEDISVINLDSDEEELHAQKEPEFKKPKLHKTSKYRPEAPGTSKQLLEQCSMEVDDEESTKGSYEDEWDATQQEFLEINASQSERPPSPIREQEPCKKFLECSLWEEERGRDSSNTLCQCRFYLLEAFMRMTEEMVYIWRHLKILQGCQNLAARRAEEESREEKLEERIRELEEMKAKKLVRSGKPKSREEYEEEMSISRESSFWRRIINDSAFKEDPLTPEVVASYLEYAVEIMYDSFNSAQNSISRAFGKEGANSFHVSSAYLLRYAHDLGFSQELKSYLRQVTIIQAQVSLTSKVDDNLDTNEDSSDQMSTGSQLFEDGFQIKTIPKFDPNNPDIVAALPPSLVETLMELERQKEETRRSSSEARCATEDDDTDYEDEANSHIQQKFKKIEIGSASETESEPEVEEGNSDDNYATTDNSYDEDPSKEEGECDEEDKPFPKKPKRYRKVRDYTKFCAPTLQHADGYYDSDEELDEVKVSFKELQEAFSGKRDKEQNPGAGTEKGLYIGYKTAKQVCEELEANVSDDVLFEKPLENLDGGRINLEDQELNDFMKDLSSGLNIQGYYENKTLVWDDYTKKGVPFKI</sequence>
<evidence type="ECO:0000313" key="3">
    <source>
        <dbReference type="EMBL" id="CAG7728000.1"/>
    </source>
</evidence>
<feature type="region of interest" description="Disordered" evidence="2">
    <location>
        <begin position="776"/>
        <end position="802"/>
    </location>
</feature>
<feature type="compositionally biased region" description="Basic and acidic residues" evidence="2">
    <location>
        <begin position="203"/>
        <end position="237"/>
    </location>
</feature>
<feature type="compositionally biased region" description="Pro residues" evidence="2">
    <location>
        <begin position="12"/>
        <end position="24"/>
    </location>
</feature>
<feature type="compositionally biased region" description="Acidic residues" evidence="2">
    <location>
        <begin position="1180"/>
        <end position="1196"/>
    </location>
</feature>
<feature type="compositionally biased region" description="Acidic residues" evidence="2">
    <location>
        <begin position="1130"/>
        <end position="1139"/>
    </location>
</feature>
<gene>
    <name evidence="3" type="ORF">AFUS01_LOCUS16812</name>
</gene>
<feature type="coiled-coil region" evidence="1">
    <location>
        <begin position="906"/>
        <end position="940"/>
    </location>
</feature>
<evidence type="ECO:0000256" key="1">
    <source>
        <dbReference type="SAM" id="Coils"/>
    </source>
</evidence>
<feature type="compositionally biased region" description="Acidic residues" evidence="2">
    <location>
        <begin position="1159"/>
        <end position="1170"/>
    </location>
</feature>
<protein>
    <submittedName>
        <fullName evidence="3">Uncharacterized protein</fullName>
    </submittedName>
</protein>
<evidence type="ECO:0000313" key="4">
    <source>
        <dbReference type="Proteomes" id="UP000708208"/>
    </source>
</evidence>
<keyword evidence="4" id="KW-1185">Reference proteome</keyword>
<feature type="compositionally biased region" description="Polar residues" evidence="2">
    <location>
        <begin position="29"/>
        <end position="43"/>
    </location>
</feature>
<organism evidence="3 4">
    <name type="scientific">Allacma fusca</name>
    <dbReference type="NCBI Taxonomy" id="39272"/>
    <lineage>
        <taxon>Eukaryota</taxon>
        <taxon>Metazoa</taxon>
        <taxon>Ecdysozoa</taxon>
        <taxon>Arthropoda</taxon>
        <taxon>Hexapoda</taxon>
        <taxon>Collembola</taxon>
        <taxon>Symphypleona</taxon>
        <taxon>Sminthuridae</taxon>
        <taxon>Allacma</taxon>
    </lineage>
</organism>
<dbReference type="Proteomes" id="UP000708208">
    <property type="component" value="Unassembled WGS sequence"/>
</dbReference>
<feature type="compositionally biased region" description="Acidic residues" evidence="2">
    <location>
        <begin position="78"/>
        <end position="91"/>
    </location>
</feature>